<feature type="domain" description="PDZ" evidence="2">
    <location>
        <begin position="184"/>
        <end position="233"/>
    </location>
</feature>
<dbReference type="PROSITE" id="PS50106">
    <property type="entry name" value="PDZ"/>
    <property type="match status" value="1"/>
</dbReference>
<accession>A0A5B8CNP2</accession>
<evidence type="ECO:0000256" key="1">
    <source>
        <dbReference type="SAM" id="MobiDB-lite"/>
    </source>
</evidence>
<dbReference type="Proteomes" id="UP000311469">
    <property type="component" value="Plasmid pSF1"/>
</dbReference>
<evidence type="ECO:0000313" key="3">
    <source>
        <dbReference type="EMBL" id="QDC40264.1"/>
    </source>
</evidence>
<dbReference type="InterPro" id="IPR021109">
    <property type="entry name" value="Peptidase_aspartic_dom_sf"/>
</dbReference>
<geneLocation type="plasmid" evidence="4">
    <name>psf1</name>
</geneLocation>
<protein>
    <recommendedName>
        <fullName evidence="2">PDZ domain-containing protein</fullName>
    </recommendedName>
</protein>
<proteinExistence type="predicted"/>
<dbReference type="AlphaFoldDB" id="A0A5B8CNP2"/>
<reference evidence="3 4" key="1">
    <citation type="submission" date="2019-06" db="EMBL/GenBank/DDBJ databases">
        <title>Genome organization and adaptive potential of archetypical organophosphate degarding Sphingobium fuliginis ATCC 27551.</title>
        <authorList>
            <person name="Sarwar A."/>
            <person name="Parthasarathy S."/>
            <person name="Singh C."/>
            <person name="Siddavattam D."/>
        </authorList>
    </citation>
    <scope>NUCLEOTIDE SEQUENCE [LARGE SCALE GENOMIC DNA]</scope>
    <source>
        <strain evidence="3 4">ATCC 27551</strain>
        <plasmid evidence="4">psf1</plasmid>
    </source>
</reference>
<feature type="region of interest" description="Disordered" evidence="1">
    <location>
        <begin position="1"/>
        <end position="31"/>
    </location>
</feature>
<organism evidence="3 4">
    <name type="scientific">Sphingobium fuliginis ATCC 27551</name>
    <dbReference type="NCBI Taxonomy" id="1208342"/>
    <lineage>
        <taxon>Bacteria</taxon>
        <taxon>Pseudomonadati</taxon>
        <taxon>Pseudomonadota</taxon>
        <taxon>Alphaproteobacteria</taxon>
        <taxon>Sphingomonadales</taxon>
        <taxon>Sphingomonadaceae</taxon>
        <taxon>Sphingobium</taxon>
    </lineage>
</organism>
<dbReference type="SUPFAM" id="SSF50156">
    <property type="entry name" value="PDZ domain-like"/>
    <property type="match status" value="1"/>
</dbReference>
<gene>
    <name evidence="3" type="ORF">FIL70_24260</name>
</gene>
<dbReference type="Gene3D" id="2.30.42.10">
    <property type="match status" value="1"/>
</dbReference>
<sequence>MGGPRRPFTSIAGYGLARGLPPGSRHTAQTPLRFPLRHKPIYSESEWNGSRYVKTGGTDARKGPRQEPTIEIEIEGNAPVTATVDTGNSSPLLLSAAYADEVGLLSRNSSTSLSATASGLSTNRLVTVNRVRMGHLAATDVPTEIYATWTANGSPANIGMPMLAGRRLVFDFGQDRLWRSPSTAVPLRRDRSGLGITVKPDRLVVVHVAYGSPAQAAGWRLDEQIIEVNGQRVGPSYNSGDLWRWRFQPAGTGVDLKLADGAVRYLRLGEYY</sequence>
<keyword evidence="3" id="KW-0614">Plasmid</keyword>
<dbReference type="KEGG" id="sufl:FIL70_24260"/>
<dbReference type="InterPro" id="IPR036034">
    <property type="entry name" value="PDZ_sf"/>
</dbReference>
<name>A0A5B8CNP2_SPHSA</name>
<dbReference type="InterPro" id="IPR001478">
    <property type="entry name" value="PDZ"/>
</dbReference>
<evidence type="ECO:0000259" key="2">
    <source>
        <dbReference type="PROSITE" id="PS50106"/>
    </source>
</evidence>
<dbReference type="Gene3D" id="2.40.70.10">
    <property type="entry name" value="Acid Proteases"/>
    <property type="match status" value="1"/>
</dbReference>
<dbReference type="EMBL" id="CP041018">
    <property type="protein sequence ID" value="QDC40264.1"/>
    <property type="molecule type" value="Genomic_DNA"/>
</dbReference>
<dbReference type="Pfam" id="PF13650">
    <property type="entry name" value="Asp_protease_2"/>
    <property type="match status" value="1"/>
</dbReference>
<evidence type="ECO:0000313" key="4">
    <source>
        <dbReference type="Proteomes" id="UP000311469"/>
    </source>
</evidence>